<keyword evidence="3" id="KW-1185">Reference proteome</keyword>
<proteinExistence type="predicted"/>
<dbReference type="AlphaFoldDB" id="A0A1N6JT04"/>
<keyword evidence="1" id="KW-0472">Membrane</keyword>
<sequence length="110" mass="12544">MDEEKLARRIDRFMIIYVLAGSMLMLFQILGFYFSRQTETGRTIAGKWPGILNKVTQVVFAVNLMNVITVVVFAFLLIAYRKTIRVGIIGLLATGLFVFYVYLSLRATIL</sequence>
<feature type="transmembrane region" description="Helical" evidence="1">
    <location>
        <begin position="12"/>
        <end position="35"/>
    </location>
</feature>
<dbReference type="RefSeq" id="WP_074241726.1">
    <property type="nucleotide sequence ID" value="NZ_FSRA01000002.1"/>
</dbReference>
<evidence type="ECO:0000313" key="2">
    <source>
        <dbReference type="EMBL" id="SIO47452.1"/>
    </source>
</evidence>
<evidence type="ECO:0000313" key="3">
    <source>
        <dbReference type="Proteomes" id="UP000185003"/>
    </source>
</evidence>
<keyword evidence="1" id="KW-0812">Transmembrane</keyword>
<accession>A0A1N6JT04</accession>
<dbReference type="EMBL" id="FSRA01000002">
    <property type="protein sequence ID" value="SIO47452.1"/>
    <property type="molecule type" value="Genomic_DNA"/>
</dbReference>
<feature type="transmembrane region" description="Helical" evidence="1">
    <location>
        <begin position="86"/>
        <end position="105"/>
    </location>
</feature>
<organism evidence="2 3">
    <name type="scientific">Chitinophaga niabensis</name>
    <dbReference type="NCBI Taxonomy" id="536979"/>
    <lineage>
        <taxon>Bacteria</taxon>
        <taxon>Pseudomonadati</taxon>
        <taxon>Bacteroidota</taxon>
        <taxon>Chitinophagia</taxon>
        <taxon>Chitinophagales</taxon>
        <taxon>Chitinophagaceae</taxon>
        <taxon>Chitinophaga</taxon>
    </lineage>
</organism>
<dbReference type="Proteomes" id="UP000185003">
    <property type="component" value="Unassembled WGS sequence"/>
</dbReference>
<keyword evidence="1" id="KW-1133">Transmembrane helix</keyword>
<name>A0A1N6JT04_9BACT</name>
<evidence type="ECO:0000256" key="1">
    <source>
        <dbReference type="SAM" id="Phobius"/>
    </source>
</evidence>
<feature type="transmembrane region" description="Helical" evidence="1">
    <location>
        <begin position="55"/>
        <end position="79"/>
    </location>
</feature>
<reference evidence="2 3" key="1">
    <citation type="submission" date="2016-11" db="EMBL/GenBank/DDBJ databases">
        <authorList>
            <person name="Jaros S."/>
            <person name="Januszkiewicz K."/>
            <person name="Wedrychowicz H."/>
        </authorList>
    </citation>
    <scope>NUCLEOTIDE SEQUENCE [LARGE SCALE GENOMIC DNA]</scope>
    <source>
        <strain evidence="2 3">DSM 24787</strain>
    </source>
</reference>
<protein>
    <submittedName>
        <fullName evidence="2">Uncharacterized protein</fullName>
    </submittedName>
</protein>
<gene>
    <name evidence="2" type="ORF">SAMN04488055_4372</name>
</gene>